<evidence type="ECO:0008006" key="4">
    <source>
        <dbReference type="Google" id="ProtNLM"/>
    </source>
</evidence>
<keyword evidence="3" id="KW-1185">Reference proteome</keyword>
<evidence type="ECO:0000256" key="1">
    <source>
        <dbReference type="SAM" id="MobiDB-lite"/>
    </source>
</evidence>
<reference evidence="2 3" key="1">
    <citation type="submission" date="2020-08" db="EMBL/GenBank/DDBJ databases">
        <title>Sequencing the genomes of 1000 actinobacteria strains.</title>
        <authorList>
            <person name="Klenk H.-P."/>
        </authorList>
    </citation>
    <scope>NUCLEOTIDE SEQUENCE [LARGE SCALE GENOMIC DNA]</scope>
    <source>
        <strain evidence="2 3">DSM 44593</strain>
    </source>
</reference>
<evidence type="ECO:0000313" key="2">
    <source>
        <dbReference type="EMBL" id="MBB6000098.1"/>
    </source>
</evidence>
<dbReference type="EMBL" id="JACHLY010000001">
    <property type="protein sequence ID" value="MBB6000098.1"/>
    <property type="molecule type" value="Genomic_DNA"/>
</dbReference>
<dbReference type="RefSeq" id="WP_246463763.1">
    <property type="nucleotide sequence ID" value="NZ_BAABKT010000012.1"/>
</dbReference>
<sequence length="196" mass="20191">MPTNSGVPETQLEQDGTACADLAADQVPGSGEAAVDPVVVAYEARASMELPAPQMGGSPALEAEQLVGVPTWLWVDHRDWEPVSAEASVPGGSVEVTAAPTTTVWELGGDTRVECAGPGTAYDPAVHTPEAASPDCGHTFTRSSADAPGGAFPVGVEVTWNVAWSSSEGEGGELEPLTTRAQERVEVTESHGVVTR</sequence>
<dbReference type="Proteomes" id="UP000578077">
    <property type="component" value="Unassembled WGS sequence"/>
</dbReference>
<feature type="region of interest" description="Disordered" evidence="1">
    <location>
        <begin position="1"/>
        <end position="25"/>
    </location>
</feature>
<proteinExistence type="predicted"/>
<protein>
    <recommendedName>
        <fullName evidence="4">ATP/GTP-binding protein</fullName>
    </recommendedName>
</protein>
<feature type="compositionally biased region" description="Polar residues" evidence="1">
    <location>
        <begin position="1"/>
        <end position="14"/>
    </location>
</feature>
<name>A0A841EGY5_9ACTN</name>
<feature type="region of interest" description="Disordered" evidence="1">
    <location>
        <begin position="167"/>
        <end position="196"/>
    </location>
</feature>
<dbReference type="AlphaFoldDB" id="A0A841EGY5"/>
<evidence type="ECO:0000313" key="3">
    <source>
        <dbReference type="Proteomes" id="UP000578077"/>
    </source>
</evidence>
<gene>
    <name evidence="2" type="ORF">HNR25_003849</name>
</gene>
<organism evidence="2 3">
    <name type="scientific">Streptomonospora salina</name>
    <dbReference type="NCBI Taxonomy" id="104205"/>
    <lineage>
        <taxon>Bacteria</taxon>
        <taxon>Bacillati</taxon>
        <taxon>Actinomycetota</taxon>
        <taxon>Actinomycetes</taxon>
        <taxon>Streptosporangiales</taxon>
        <taxon>Nocardiopsidaceae</taxon>
        <taxon>Streptomonospora</taxon>
    </lineage>
</organism>
<comment type="caution">
    <text evidence="2">The sequence shown here is derived from an EMBL/GenBank/DDBJ whole genome shotgun (WGS) entry which is preliminary data.</text>
</comment>
<accession>A0A841EGY5</accession>